<feature type="domain" description="C-X-C motif chemokine 16" evidence="15">
    <location>
        <begin position="54"/>
        <end position="145"/>
    </location>
</feature>
<dbReference type="PANTHER" id="PTHR14385:SF0">
    <property type="entry name" value="C-X-C MOTIF CHEMOKINE 16"/>
    <property type="match status" value="1"/>
</dbReference>
<gene>
    <name evidence="16" type="primary">CXCL16</name>
    <name evidence="16" type="ORF">P7K49_011297</name>
</gene>
<dbReference type="EMBL" id="JASSZA010000005">
    <property type="protein sequence ID" value="KAK2111551.1"/>
    <property type="molecule type" value="Genomic_DNA"/>
</dbReference>
<keyword evidence="5" id="KW-0202">Cytokine</keyword>
<keyword evidence="7" id="KW-0732">Signal</keyword>
<keyword evidence="10" id="KW-1015">Disulfide bond</keyword>
<accession>A0ABQ9VQB7</accession>
<dbReference type="InterPro" id="IPR026296">
    <property type="entry name" value="CXCL16"/>
</dbReference>
<dbReference type="InterPro" id="IPR048585">
    <property type="entry name" value="CXCL16_dom"/>
</dbReference>
<evidence type="ECO:0000313" key="16">
    <source>
        <dbReference type="EMBL" id="KAK2111551.1"/>
    </source>
</evidence>
<evidence type="ECO:0000256" key="10">
    <source>
        <dbReference type="ARBA" id="ARBA00023157"/>
    </source>
</evidence>
<evidence type="ECO:0000256" key="1">
    <source>
        <dbReference type="ARBA" id="ARBA00004479"/>
    </source>
</evidence>
<evidence type="ECO:0000313" key="17">
    <source>
        <dbReference type="Proteomes" id="UP001266305"/>
    </source>
</evidence>
<evidence type="ECO:0000256" key="5">
    <source>
        <dbReference type="ARBA" id="ARBA00022514"/>
    </source>
</evidence>
<keyword evidence="4" id="KW-0145">Chemotaxis</keyword>
<evidence type="ECO:0000256" key="3">
    <source>
        <dbReference type="ARBA" id="ARBA00017995"/>
    </source>
</evidence>
<proteinExistence type="inferred from homology"/>
<evidence type="ECO:0000256" key="12">
    <source>
        <dbReference type="ARBA" id="ARBA00032815"/>
    </source>
</evidence>
<feature type="region of interest" description="Disordered" evidence="13">
    <location>
        <begin position="136"/>
        <end position="158"/>
    </location>
</feature>
<evidence type="ECO:0000256" key="7">
    <source>
        <dbReference type="ARBA" id="ARBA00022729"/>
    </source>
</evidence>
<dbReference type="Pfam" id="PF20902">
    <property type="entry name" value="CXCL16"/>
    <property type="match status" value="1"/>
</dbReference>
<organism evidence="16 17">
    <name type="scientific">Saguinus oedipus</name>
    <name type="common">Cotton-top tamarin</name>
    <name type="synonym">Oedipomidas oedipus</name>
    <dbReference type="NCBI Taxonomy" id="9490"/>
    <lineage>
        <taxon>Eukaryota</taxon>
        <taxon>Metazoa</taxon>
        <taxon>Chordata</taxon>
        <taxon>Craniata</taxon>
        <taxon>Vertebrata</taxon>
        <taxon>Euteleostomi</taxon>
        <taxon>Mammalia</taxon>
        <taxon>Eutheria</taxon>
        <taxon>Euarchontoglires</taxon>
        <taxon>Primates</taxon>
        <taxon>Haplorrhini</taxon>
        <taxon>Platyrrhini</taxon>
        <taxon>Cebidae</taxon>
        <taxon>Callitrichinae</taxon>
        <taxon>Saguinus</taxon>
    </lineage>
</organism>
<dbReference type="Proteomes" id="UP001266305">
    <property type="component" value="Unassembled WGS sequence"/>
</dbReference>
<name>A0ABQ9VQB7_SAGOE</name>
<comment type="similarity">
    <text evidence="2">Belongs to the intercrine alpha (chemokine CxC) family.</text>
</comment>
<keyword evidence="6 14" id="KW-0812">Transmembrane</keyword>
<evidence type="ECO:0000256" key="9">
    <source>
        <dbReference type="ARBA" id="ARBA00023136"/>
    </source>
</evidence>
<keyword evidence="11" id="KW-0325">Glycoprotein</keyword>
<feature type="region of interest" description="Disordered" evidence="13">
    <location>
        <begin position="171"/>
        <end position="211"/>
    </location>
</feature>
<evidence type="ECO:0000256" key="8">
    <source>
        <dbReference type="ARBA" id="ARBA00022989"/>
    </source>
</evidence>
<keyword evidence="8 14" id="KW-1133">Transmembrane helix</keyword>
<evidence type="ECO:0000256" key="2">
    <source>
        <dbReference type="ARBA" id="ARBA00010665"/>
    </source>
</evidence>
<sequence length="267" mass="28553">MDVVEGVMLCGSNLAFCPRAYGRGCNEAMDWRPGNSGVETLGLGTGADGLSRSGNGNEGSVTGSCHCDKIISSDSSPSAQYFYHLRKHLKSYHHCPRYIRFQLPLRSVCGSSKDPRVQELKSCLDRRECGHAYLGSVAHQEHLPPTSPPTSRASEGTASDIRTPAQMLLSTLQPTHPPGSPSLDKELTHPSETTIPTAGHNLGVRPEAGENQKQLEKAADPAAATSAIAPVLSLLAIVFILTAVLFYVLCKRRTGQSPQSPPGKLDL</sequence>
<comment type="caution">
    <text evidence="16">The sequence shown here is derived from an EMBL/GenBank/DDBJ whole genome shotgun (WGS) entry which is preliminary data.</text>
</comment>
<evidence type="ECO:0000256" key="4">
    <source>
        <dbReference type="ARBA" id="ARBA00022500"/>
    </source>
</evidence>
<keyword evidence="9 14" id="KW-0472">Membrane</keyword>
<comment type="subcellular location">
    <subcellularLocation>
        <location evidence="1">Membrane</location>
        <topology evidence="1">Single-pass type I membrane protein</topology>
    </subcellularLocation>
</comment>
<protein>
    <recommendedName>
        <fullName evidence="3">C-X-C motif chemokine 16</fullName>
    </recommendedName>
    <alternativeName>
        <fullName evidence="12">Transmembrane chemokine CXCL16</fullName>
    </alternativeName>
</protein>
<evidence type="ECO:0000256" key="14">
    <source>
        <dbReference type="SAM" id="Phobius"/>
    </source>
</evidence>
<evidence type="ECO:0000259" key="15">
    <source>
        <dbReference type="Pfam" id="PF20902"/>
    </source>
</evidence>
<evidence type="ECO:0000256" key="6">
    <source>
        <dbReference type="ARBA" id="ARBA00022692"/>
    </source>
</evidence>
<feature type="transmembrane region" description="Helical" evidence="14">
    <location>
        <begin position="227"/>
        <end position="250"/>
    </location>
</feature>
<keyword evidence="17" id="KW-1185">Reference proteome</keyword>
<reference evidence="16 17" key="1">
    <citation type="submission" date="2023-05" db="EMBL/GenBank/DDBJ databases">
        <title>B98-5 Cell Line De Novo Hybrid Assembly: An Optical Mapping Approach.</title>
        <authorList>
            <person name="Kananen K."/>
            <person name="Auerbach J.A."/>
            <person name="Kautto E."/>
            <person name="Blachly J.S."/>
        </authorList>
    </citation>
    <scope>NUCLEOTIDE SEQUENCE [LARGE SCALE GENOMIC DNA]</scope>
    <source>
        <strain evidence="16">B95-8</strain>
        <tissue evidence="16">Cell line</tissue>
    </source>
</reference>
<dbReference type="PANTHER" id="PTHR14385">
    <property type="entry name" value="CXC CHEMOKINE LIGAND"/>
    <property type="match status" value="1"/>
</dbReference>
<evidence type="ECO:0000256" key="13">
    <source>
        <dbReference type="SAM" id="MobiDB-lite"/>
    </source>
</evidence>
<evidence type="ECO:0000256" key="11">
    <source>
        <dbReference type="ARBA" id="ARBA00023180"/>
    </source>
</evidence>